<proteinExistence type="predicted"/>
<feature type="domain" description="AB hydrolase-1" evidence="1">
    <location>
        <begin position="19"/>
        <end position="241"/>
    </location>
</feature>
<gene>
    <name evidence="2" type="ORF">EI684_22140</name>
</gene>
<dbReference type="Gene3D" id="3.40.50.1820">
    <property type="entry name" value="alpha/beta hydrolase"/>
    <property type="match status" value="1"/>
</dbReference>
<dbReference type="PANTHER" id="PTHR42886:SF42">
    <property type="entry name" value="ALPHA_BETA-HYDROLASES SUPERFAMILY PROTEIN"/>
    <property type="match status" value="1"/>
</dbReference>
<sequence length="258" mass="28285">MHIEHLTLAPTQRRFSQPLLLLHGAWHGAWAWEQALPDLVAQGFEVHAISLPGHGNSPAPPNHRYATVLNYARVLRNAIADVGGKPIVVGHSSGGYVTQLLITGAVGPRPPLSGAVLLCSSPVAINAYFIDRGMRGVPMVDIRALLRRDPDIVRQAFFRPTMSLAELERHRIRLVAEPPLVSLSSMILRPRPAQNRTPILVIAAERDAIFDLECQQETAAIYGTELVVVPEATHDLMLDPAWPLARDAIARFAAQQMV</sequence>
<dbReference type="Proteomes" id="UP000280307">
    <property type="component" value="Unassembled WGS sequence"/>
</dbReference>
<evidence type="ECO:0000313" key="2">
    <source>
        <dbReference type="EMBL" id="RRR65785.1"/>
    </source>
</evidence>
<protein>
    <submittedName>
        <fullName evidence="2">Alpha/beta hydrolase</fullName>
    </submittedName>
</protein>
<keyword evidence="2" id="KW-0378">Hydrolase</keyword>
<dbReference type="EMBL" id="RSAS01000913">
    <property type="protein sequence ID" value="RRR65785.1"/>
    <property type="molecule type" value="Genomic_DNA"/>
</dbReference>
<dbReference type="SUPFAM" id="SSF53474">
    <property type="entry name" value="alpha/beta-Hydrolases"/>
    <property type="match status" value="1"/>
</dbReference>
<evidence type="ECO:0000313" key="3">
    <source>
        <dbReference type="Proteomes" id="UP000280307"/>
    </source>
</evidence>
<dbReference type="InterPro" id="IPR029058">
    <property type="entry name" value="AB_hydrolase_fold"/>
</dbReference>
<dbReference type="InterPro" id="IPR000073">
    <property type="entry name" value="AB_hydrolase_1"/>
</dbReference>
<dbReference type="Pfam" id="PF12697">
    <property type="entry name" value="Abhydrolase_6"/>
    <property type="match status" value="1"/>
</dbReference>
<reference evidence="2 3" key="1">
    <citation type="submission" date="2018-12" db="EMBL/GenBank/DDBJ databases">
        <title>Genome Sequence of Candidatus Viridilinea halotolerans isolated from saline sulfide-rich spring.</title>
        <authorList>
            <person name="Grouzdev D.S."/>
            <person name="Burganskaya E.I."/>
            <person name="Krutkina M.S."/>
            <person name="Sukhacheva M.V."/>
            <person name="Gorlenko V.M."/>
        </authorList>
    </citation>
    <scope>NUCLEOTIDE SEQUENCE [LARGE SCALE GENOMIC DNA]</scope>
    <source>
        <strain evidence="2">Chok-6</strain>
    </source>
</reference>
<organism evidence="2 3">
    <name type="scientific">Candidatus Viridilinea halotolerans</name>
    <dbReference type="NCBI Taxonomy" id="2491704"/>
    <lineage>
        <taxon>Bacteria</taxon>
        <taxon>Bacillati</taxon>
        <taxon>Chloroflexota</taxon>
        <taxon>Chloroflexia</taxon>
        <taxon>Chloroflexales</taxon>
        <taxon>Chloroflexineae</taxon>
        <taxon>Oscillochloridaceae</taxon>
        <taxon>Candidatus Viridilinea</taxon>
    </lineage>
</organism>
<dbReference type="PANTHER" id="PTHR42886">
    <property type="entry name" value="RE40534P-RELATED"/>
    <property type="match status" value="1"/>
</dbReference>
<dbReference type="AlphaFoldDB" id="A0A426TQZ5"/>
<accession>A0A426TQZ5</accession>
<name>A0A426TQZ5_9CHLR</name>
<dbReference type="GO" id="GO:0052689">
    <property type="term" value="F:carboxylic ester hydrolase activity"/>
    <property type="evidence" value="ECO:0007669"/>
    <property type="project" value="TreeGrafter"/>
</dbReference>
<dbReference type="GO" id="GO:0006654">
    <property type="term" value="P:phosphatidic acid biosynthetic process"/>
    <property type="evidence" value="ECO:0007669"/>
    <property type="project" value="TreeGrafter"/>
</dbReference>
<dbReference type="GO" id="GO:0042171">
    <property type="term" value="F:lysophosphatidic acid acyltransferase activity"/>
    <property type="evidence" value="ECO:0007669"/>
    <property type="project" value="TreeGrafter"/>
</dbReference>
<dbReference type="GO" id="GO:0055088">
    <property type="term" value="P:lipid homeostasis"/>
    <property type="evidence" value="ECO:0007669"/>
    <property type="project" value="TreeGrafter"/>
</dbReference>
<comment type="caution">
    <text evidence="2">The sequence shown here is derived from an EMBL/GenBank/DDBJ whole genome shotgun (WGS) entry which is preliminary data.</text>
</comment>
<evidence type="ECO:0000259" key="1">
    <source>
        <dbReference type="Pfam" id="PF12697"/>
    </source>
</evidence>